<comment type="caution">
    <text evidence="2">The sequence shown here is derived from an EMBL/GenBank/DDBJ whole genome shotgun (WGS) entry which is preliminary data.</text>
</comment>
<evidence type="ECO:0000313" key="3">
    <source>
        <dbReference type="Proteomes" id="UP000253507"/>
    </source>
</evidence>
<accession>A0A367EKE6</accession>
<dbReference type="AlphaFoldDB" id="A0A367EKE6"/>
<sequence>MQRLLDGRTEHHGSRKEKPFRDLVKELGDGPGEGSWARYCGEGRSSGDSTGPGCIGEDTKHDRDSMHNKFSLFTRTLGKSWVVSNSTSNVTPAMQEMWNSQYTVVGDHPLYDRYLGYFTKSISLAC</sequence>
<organism evidence="2 3">
    <name type="scientific">Streptomyces reniochalinae</name>
    <dbReference type="NCBI Taxonomy" id="2250578"/>
    <lineage>
        <taxon>Bacteria</taxon>
        <taxon>Bacillati</taxon>
        <taxon>Actinomycetota</taxon>
        <taxon>Actinomycetes</taxon>
        <taxon>Kitasatosporales</taxon>
        <taxon>Streptomycetaceae</taxon>
        <taxon>Streptomyces</taxon>
    </lineage>
</organism>
<protein>
    <submittedName>
        <fullName evidence="2">Uncharacterized protein</fullName>
    </submittedName>
</protein>
<dbReference type="Proteomes" id="UP000253507">
    <property type="component" value="Unassembled WGS sequence"/>
</dbReference>
<feature type="region of interest" description="Disordered" evidence="1">
    <location>
        <begin position="1"/>
        <end position="61"/>
    </location>
</feature>
<keyword evidence="3" id="KW-1185">Reference proteome</keyword>
<proteinExistence type="predicted"/>
<dbReference type="EMBL" id="QOIM01000036">
    <property type="protein sequence ID" value="RCG17660.1"/>
    <property type="molecule type" value="Genomic_DNA"/>
</dbReference>
<dbReference type="RefSeq" id="WP_114016570.1">
    <property type="nucleotide sequence ID" value="NZ_QOIM01000036.1"/>
</dbReference>
<evidence type="ECO:0000256" key="1">
    <source>
        <dbReference type="SAM" id="MobiDB-lite"/>
    </source>
</evidence>
<dbReference type="OrthoDB" id="3740959at2"/>
<name>A0A367EKE6_9ACTN</name>
<evidence type="ECO:0000313" key="2">
    <source>
        <dbReference type="EMBL" id="RCG17660.1"/>
    </source>
</evidence>
<reference evidence="2 3" key="1">
    <citation type="submission" date="2018-06" db="EMBL/GenBank/DDBJ databases">
        <title>Streptomyces reniochalinae sp. nov. and Streptomyces diacarnus sp. nov. from marine sponges.</title>
        <authorList>
            <person name="Li L."/>
        </authorList>
    </citation>
    <scope>NUCLEOTIDE SEQUENCE [LARGE SCALE GENOMIC DNA]</scope>
    <source>
        <strain evidence="2 3">LHW50302</strain>
    </source>
</reference>
<feature type="compositionally biased region" description="Basic and acidic residues" evidence="1">
    <location>
        <begin position="1"/>
        <end position="28"/>
    </location>
</feature>
<gene>
    <name evidence="2" type="ORF">DQ392_17630</name>
</gene>